<proteinExistence type="predicted"/>
<dbReference type="EMBL" id="CP007155">
    <property type="protein sequence ID" value="AHH95109.1"/>
    <property type="molecule type" value="Genomic_DNA"/>
</dbReference>
<dbReference type="Proteomes" id="UP000019225">
    <property type="component" value="Chromosome"/>
</dbReference>
<dbReference type="AlphaFoldDB" id="W5WA73"/>
<organism evidence="1 2">
    <name type="scientific">Kutzneria albida DSM 43870</name>
    <dbReference type="NCBI Taxonomy" id="1449976"/>
    <lineage>
        <taxon>Bacteria</taxon>
        <taxon>Bacillati</taxon>
        <taxon>Actinomycetota</taxon>
        <taxon>Actinomycetes</taxon>
        <taxon>Pseudonocardiales</taxon>
        <taxon>Pseudonocardiaceae</taxon>
        <taxon>Kutzneria</taxon>
    </lineage>
</organism>
<dbReference type="HOGENOM" id="CLU_955744_0_0_11"/>
<dbReference type="KEGG" id="kal:KALB_1738"/>
<keyword evidence="2" id="KW-1185">Reference proteome</keyword>
<sequence>MPMTDGAPEPTHEQIIRAVSTTGFMFEQKIADLLGAGTVTGWAFKDQDSGISREVDIFKQGYVHAFVDDRSVDLEWIILGECKNYQWPWVVLERPWEGRPDRFGLTGIHMTLSAKIALGADDFYALARDKDFFARYHDWRFAPHRRGVQLLKLNKKSGGWEANSNDIFNDITYPLAKAVNHWNERLSEWDKGGDRPPLRRVTLIFPAIFVSSALYAVAGGVDDAVVNRIDHVIVERSLKSETVSGKYRFDVVHVNHARGWHNEYVLNIVKSIASALCFQPEDLLKIDQEVV</sequence>
<protein>
    <submittedName>
        <fullName evidence="1">Uncharacterized protein</fullName>
    </submittedName>
</protein>
<evidence type="ECO:0000313" key="1">
    <source>
        <dbReference type="EMBL" id="AHH95109.1"/>
    </source>
</evidence>
<gene>
    <name evidence="1" type="ORF">KALB_1738</name>
</gene>
<name>W5WA73_9PSEU</name>
<reference evidence="1 2" key="1">
    <citation type="journal article" date="2014" name="BMC Genomics">
        <title>Complete genome sequence of producer of the glycopeptide antibiotic Aculeximycin Kutzneria albida DSM 43870T, a representative of minor genus of Pseudonocardiaceae.</title>
        <authorList>
            <person name="Rebets Y."/>
            <person name="Tokovenko B."/>
            <person name="Lushchyk I."/>
            <person name="Ruckert C."/>
            <person name="Zaburannyi N."/>
            <person name="Bechthold A."/>
            <person name="Kalinowski J."/>
            <person name="Luzhetskyy A."/>
        </authorList>
    </citation>
    <scope>NUCLEOTIDE SEQUENCE [LARGE SCALE GENOMIC DNA]</scope>
    <source>
        <strain evidence="1">DSM 43870</strain>
    </source>
</reference>
<accession>W5WA73</accession>
<dbReference type="STRING" id="1449976.KALB_1738"/>
<evidence type="ECO:0000313" key="2">
    <source>
        <dbReference type="Proteomes" id="UP000019225"/>
    </source>
</evidence>